<organism evidence="1 2">
    <name type="scientific">Empedobacter brevis</name>
    <dbReference type="NCBI Taxonomy" id="247"/>
    <lineage>
        <taxon>Bacteria</taxon>
        <taxon>Pseudomonadati</taxon>
        <taxon>Bacteroidota</taxon>
        <taxon>Flavobacteriia</taxon>
        <taxon>Flavobacteriales</taxon>
        <taxon>Weeksellaceae</taxon>
        <taxon>Empedobacter</taxon>
    </lineage>
</organism>
<gene>
    <name evidence="1" type="ORF">HX001_06730</name>
</gene>
<dbReference type="RefSeq" id="WP_185151883.1">
    <property type="nucleotide sequence ID" value="NZ_CP013210.1"/>
</dbReference>
<evidence type="ECO:0000313" key="1">
    <source>
        <dbReference type="EMBL" id="MDM1072190.1"/>
    </source>
</evidence>
<reference evidence="1" key="1">
    <citation type="submission" date="2020-06" db="EMBL/GenBank/DDBJ databases">
        <authorList>
            <person name="Dong N."/>
        </authorList>
    </citation>
    <scope>NUCLEOTIDE SEQUENCE</scope>
    <source>
        <strain evidence="1">R655-4</strain>
    </source>
</reference>
<comment type="caution">
    <text evidence="1">The sequence shown here is derived from an EMBL/GenBank/DDBJ whole genome shotgun (WGS) entry which is preliminary data.</text>
</comment>
<reference evidence="1" key="2">
    <citation type="journal article" date="2022" name="Sci. Total Environ.">
        <title>Prevalence, transmission, and molecular epidemiology of tet(X)-positive bacteria among humans, animals, and environmental niches in China: An epidemiological, and genomic-based study.</title>
        <authorList>
            <person name="Dong N."/>
            <person name="Zeng Y."/>
            <person name="Cai C."/>
            <person name="Sun C."/>
            <person name="Lu J."/>
            <person name="Liu C."/>
            <person name="Zhou H."/>
            <person name="Sun Q."/>
            <person name="Shu L."/>
            <person name="Wang H."/>
            <person name="Wang Y."/>
            <person name="Wang S."/>
            <person name="Wu C."/>
            <person name="Chan E.W."/>
            <person name="Chen G."/>
            <person name="Shen Z."/>
            <person name="Chen S."/>
            <person name="Zhang R."/>
        </authorList>
    </citation>
    <scope>NUCLEOTIDE SEQUENCE</scope>
    <source>
        <strain evidence="1">R655-4</strain>
    </source>
</reference>
<proteinExistence type="predicted"/>
<protein>
    <submittedName>
        <fullName evidence="1">Uncharacterized protein</fullName>
    </submittedName>
</protein>
<dbReference type="AlphaFoldDB" id="A0AAJ1QDT3"/>
<evidence type="ECO:0000313" key="2">
    <source>
        <dbReference type="Proteomes" id="UP001170959"/>
    </source>
</evidence>
<dbReference type="EMBL" id="JACAGJ010000003">
    <property type="protein sequence ID" value="MDM1072190.1"/>
    <property type="molecule type" value="Genomic_DNA"/>
</dbReference>
<name>A0AAJ1QDT3_9FLAO</name>
<accession>A0AAJ1QDT3</accession>
<dbReference type="Proteomes" id="UP001170959">
    <property type="component" value="Unassembled WGS sequence"/>
</dbReference>
<sequence length="215" mass="23555">MEAEGYNMPDKDPPNLKNIWNSVKSFFGFGNNDNKKSVTISTGTPEITNEDGTPFNIALTLDDKNIIASYPGESINNLMTDGVQYIASELSGQDVSRETAENIQLVADVSSMFFTKGKNPEAGKNIVTRTKDVLGHIFTKKNGHVKPITEASEERFIKLFENVANDSKNLNPNILSEGKKAAGVTGHSKTFKNGQVWTHSKDGKIFDAGVNRKSK</sequence>